<comment type="caution">
    <text evidence="5">The sequence shown here is derived from an EMBL/GenBank/DDBJ whole genome shotgun (WGS) entry which is preliminary data.</text>
</comment>
<keyword evidence="3" id="KW-0804">Transcription</keyword>
<dbReference type="SUPFAM" id="SSF53822">
    <property type="entry name" value="Periplasmic binding protein-like I"/>
    <property type="match status" value="1"/>
</dbReference>
<dbReference type="PANTHER" id="PTHR30146">
    <property type="entry name" value="LACI-RELATED TRANSCRIPTIONAL REPRESSOR"/>
    <property type="match status" value="1"/>
</dbReference>
<dbReference type="Pfam" id="PF00356">
    <property type="entry name" value="LacI"/>
    <property type="match status" value="1"/>
</dbReference>
<dbReference type="InterPro" id="IPR000843">
    <property type="entry name" value="HTH_LacI"/>
</dbReference>
<evidence type="ECO:0000256" key="2">
    <source>
        <dbReference type="ARBA" id="ARBA00023125"/>
    </source>
</evidence>
<evidence type="ECO:0000313" key="5">
    <source>
        <dbReference type="EMBL" id="KWA65980.1"/>
    </source>
</evidence>
<dbReference type="AlphaFoldDB" id="A0A106PD31"/>
<dbReference type="GO" id="GO:0000976">
    <property type="term" value="F:transcription cis-regulatory region binding"/>
    <property type="evidence" value="ECO:0007669"/>
    <property type="project" value="TreeGrafter"/>
</dbReference>
<dbReference type="CDD" id="cd01392">
    <property type="entry name" value="HTH_LacI"/>
    <property type="match status" value="1"/>
</dbReference>
<dbReference type="Gene3D" id="1.10.260.40">
    <property type="entry name" value="lambda repressor-like DNA-binding domains"/>
    <property type="match status" value="1"/>
</dbReference>
<dbReference type="SMART" id="SM00354">
    <property type="entry name" value="HTH_LACI"/>
    <property type="match status" value="1"/>
</dbReference>
<sequence>MSAAPPRGGASRARRGTGRSVLGDVAKLAGVSTATVSRVYNDPGKVSADVQQRVRDAARALNWIPNAAGRALASTRTHITGAIIPTLDDQVFASQVAGMQAVMAEHGITLFLGCSNYDPAQALTQVRAMLARGVEAVSLVGEAYPPELFELLALHRVPYVVTYAYRDDSPHCCVGFDNRAAFARLTDHLLALGHRDFAIIMQPSADNDRVQARLRGIHDTLAAHGLAVRPAHQHEGPATIAFGRASLRAIADGATPRPSAVICGNDALALGALLEAQALGIDVPSQLSITGFDDIALAREIRPSLTTMWVDTDAIGRKAAHALLDALDSGATGPGCAVLPELRSRESVAPPASADTPRA</sequence>
<evidence type="ECO:0000256" key="3">
    <source>
        <dbReference type="ARBA" id="ARBA00023163"/>
    </source>
</evidence>
<reference evidence="5 6" key="1">
    <citation type="submission" date="2015-11" db="EMBL/GenBank/DDBJ databases">
        <title>Expanding the genomic diversity of Burkholderia species for the development of highly accurate diagnostics.</title>
        <authorList>
            <person name="Sahl J."/>
            <person name="Keim P."/>
            <person name="Wagner D."/>
        </authorList>
    </citation>
    <scope>NUCLEOTIDE SEQUENCE [LARGE SCALE GENOMIC DNA]</scope>
    <source>
        <strain evidence="5 6">MSMB1960WGS</strain>
    </source>
</reference>
<dbReference type="InterPro" id="IPR028082">
    <property type="entry name" value="Peripla_BP_I"/>
</dbReference>
<accession>A0A106PD31</accession>
<dbReference type="InterPro" id="IPR010982">
    <property type="entry name" value="Lambda_DNA-bd_dom_sf"/>
</dbReference>
<dbReference type="Proteomes" id="UP000068603">
    <property type="component" value="Unassembled WGS sequence"/>
</dbReference>
<dbReference type="PROSITE" id="PS50932">
    <property type="entry name" value="HTH_LACI_2"/>
    <property type="match status" value="1"/>
</dbReference>
<dbReference type="InterPro" id="IPR046335">
    <property type="entry name" value="LacI/GalR-like_sensor"/>
</dbReference>
<keyword evidence="2" id="KW-0238">DNA-binding</keyword>
<dbReference type="EMBL" id="LPHB01000025">
    <property type="protein sequence ID" value="KWA65980.1"/>
    <property type="molecule type" value="Genomic_DNA"/>
</dbReference>
<feature type="domain" description="HTH lacI-type" evidence="4">
    <location>
        <begin position="24"/>
        <end position="74"/>
    </location>
</feature>
<name>A0A106PD31_9BURK</name>
<organism evidence="5">
    <name type="scientific">Burkholderia stagnalis</name>
    <dbReference type="NCBI Taxonomy" id="1503054"/>
    <lineage>
        <taxon>Bacteria</taxon>
        <taxon>Pseudomonadati</taxon>
        <taxon>Pseudomonadota</taxon>
        <taxon>Betaproteobacteria</taxon>
        <taxon>Burkholderiales</taxon>
        <taxon>Burkholderiaceae</taxon>
        <taxon>Burkholderia</taxon>
        <taxon>Burkholderia cepacia complex</taxon>
    </lineage>
</organism>
<dbReference type="SUPFAM" id="SSF47413">
    <property type="entry name" value="lambda repressor-like DNA-binding domains"/>
    <property type="match status" value="1"/>
</dbReference>
<dbReference type="STRING" id="1503054.WT74_07365"/>
<dbReference type="GO" id="GO:0003700">
    <property type="term" value="F:DNA-binding transcription factor activity"/>
    <property type="evidence" value="ECO:0007669"/>
    <property type="project" value="TreeGrafter"/>
</dbReference>
<evidence type="ECO:0000313" key="6">
    <source>
        <dbReference type="Proteomes" id="UP000068603"/>
    </source>
</evidence>
<proteinExistence type="predicted"/>
<keyword evidence="1" id="KW-0805">Transcription regulation</keyword>
<evidence type="ECO:0000256" key="1">
    <source>
        <dbReference type="ARBA" id="ARBA00023015"/>
    </source>
</evidence>
<dbReference type="Gene3D" id="3.40.50.2300">
    <property type="match status" value="2"/>
</dbReference>
<dbReference type="Pfam" id="PF13377">
    <property type="entry name" value="Peripla_BP_3"/>
    <property type="match status" value="1"/>
</dbReference>
<dbReference type="RefSeq" id="WP_060149746.1">
    <property type="nucleotide sequence ID" value="NZ_JAXKSJ010000001.1"/>
</dbReference>
<gene>
    <name evidence="5" type="ORF">WT44_07020</name>
</gene>
<protein>
    <submittedName>
        <fullName evidence="5">LacI family transcriptional regulator</fullName>
    </submittedName>
</protein>
<dbReference type="PANTHER" id="PTHR30146:SF138">
    <property type="entry name" value="TRANSCRIPTIONAL REGULATORY PROTEIN"/>
    <property type="match status" value="1"/>
</dbReference>
<evidence type="ECO:0000259" key="4">
    <source>
        <dbReference type="PROSITE" id="PS50932"/>
    </source>
</evidence>